<dbReference type="SMART" id="SM00418">
    <property type="entry name" value="HTH_ARSR"/>
    <property type="match status" value="1"/>
</dbReference>
<dbReference type="Proteomes" id="UP000091926">
    <property type="component" value="Chromosome"/>
</dbReference>
<dbReference type="InterPro" id="IPR001845">
    <property type="entry name" value="HTH_ArsR_DNA-bd_dom"/>
</dbReference>
<dbReference type="PROSITE" id="PS50987">
    <property type="entry name" value="HTH_ARSR_2"/>
    <property type="match status" value="1"/>
</dbReference>
<dbReference type="InterPro" id="IPR036390">
    <property type="entry name" value="WH_DNA-bd_sf"/>
</dbReference>
<dbReference type="GO" id="GO:0046686">
    <property type="term" value="P:response to cadmium ion"/>
    <property type="evidence" value="ECO:0007669"/>
    <property type="project" value="TreeGrafter"/>
</dbReference>
<name>A0A193G8X5_9BORD</name>
<organism evidence="2 3">
    <name type="scientific">Bordetella flabilis</name>
    <dbReference type="NCBI Taxonomy" id="463014"/>
    <lineage>
        <taxon>Bacteria</taxon>
        <taxon>Pseudomonadati</taxon>
        <taxon>Pseudomonadota</taxon>
        <taxon>Betaproteobacteria</taxon>
        <taxon>Burkholderiales</taxon>
        <taxon>Alcaligenaceae</taxon>
        <taxon>Bordetella</taxon>
    </lineage>
</organism>
<dbReference type="GO" id="GO:0003700">
    <property type="term" value="F:DNA-binding transcription factor activity"/>
    <property type="evidence" value="ECO:0007669"/>
    <property type="project" value="InterPro"/>
</dbReference>
<dbReference type="SUPFAM" id="SSF46785">
    <property type="entry name" value="Winged helix' DNA-binding domain"/>
    <property type="match status" value="1"/>
</dbReference>
<dbReference type="EMBL" id="CP016172">
    <property type="protein sequence ID" value="ANN75916.1"/>
    <property type="molecule type" value="Genomic_DNA"/>
</dbReference>
<dbReference type="OrthoDB" id="9797716at2"/>
<dbReference type="CDD" id="cd00090">
    <property type="entry name" value="HTH_ARSR"/>
    <property type="match status" value="1"/>
</dbReference>
<dbReference type="InterPro" id="IPR036388">
    <property type="entry name" value="WH-like_DNA-bd_sf"/>
</dbReference>
<dbReference type="STRING" id="463014.BAU07_01145"/>
<dbReference type="AlphaFoldDB" id="A0A193G8X5"/>
<dbReference type="PANTHER" id="PTHR39168">
    <property type="entry name" value="TRANSCRIPTIONAL REGULATOR-RELATED"/>
    <property type="match status" value="1"/>
</dbReference>
<dbReference type="GO" id="GO:0003677">
    <property type="term" value="F:DNA binding"/>
    <property type="evidence" value="ECO:0007669"/>
    <property type="project" value="TreeGrafter"/>
</dbReference>
<dbReference type="PANTHER" id="PTHR39168:SF1">
    <property type="entry name" value="TRANSCRIPTIONAL REGULATORY PROTEIN"/>
    <property type="match status" value="1"/>
</dbReference>
<evidence type="ECO:0000313" key="3">
    <source>
        <dbReference type="Proteomes" id="UP000091926"/>
    </source>
</evidence>
<dbReference type="GO" id="GO:0032791">
    <property type="term" value="F:lead ion binding"/>
    <property type="evidence" value="ECO:0007669"/>
    <property type="project" value="TreeGrafter"/>
</dbReference>
<evidence type="ECO:0000313" key="2">
    <source>
        <dbReference type="EMBL" id="ANN75916.1"/>
    </source>
</evidence>
<dbReference type="GO" id="GO:0010288">
    <property type="term" value="P:response to lead ion"/>
    <property type="evidence" value="ECO:0007669"/>
    <property type="project" value="TreeGrafter"/>
</dbReference>
<feature type="domain" description="HTH arsR-type" evidence="1">
    <location>
        <begin position="1"/>
        <end position="94"/>
    </location>
</feature>
<dbReference type="Gene3D" id="1.10.10.10">
    <property type="entry name" value="Winged helix-like DNA-binding domain superfamily/Winged helix DNA-binding domain"/>
    <property type="match status" value="1"/>
</dbReference>
<sequence>MLNTSTLAQTAALLGDLARASMLTALMDGRALTATELAGVAGVTPQTASGHLARLVEAGLVEVERQGRHRYHRVASPAVARMVESMMSAAAELGDRRVAAHQRPVRVGPRDAALRYARTCYDHLAGELAVAMTDRMVARGQIQLSADGGVLTERGAVFLSGLGVDLQSASLHPAPGKRGRTFCRPCLDWSERRPHIGGALGAALCRCCFTHGWLRREAGSRALGITPAGRAALREAFELD</sequence>
<dbReference type="InterPro" id="IPR011991">
    <property type="entry name" value="ArsR-like_HTH"/>
</dbReference>
<dbReference type="RefSeq" id="WP_066652913.1">
    <property type="nucleotide sequence ID" value="NZ_CBCSCL010000002.1"/>
</dbReference>
<proteinExistence type="predicted"/>
<dbReference type="GO" id="GO:0097063">
    <property type="term" value="F:cadmium ion sensor activity"/>
    <property type="evidence" value="ECO:0007669"/>
    <property type="project" value="TreeGrafter"/>
</dbReference>
<dbReference type="InterPro" id="IPR052543">
    <property type="entry name" value="HTH_Metal-responsive_Reg"/>
</dbReference>
<protein>
    <submittedName>
        <fullName evidence="2">Transcriptional regulator</fullName>
    </submittedName>
</protein>
<keyword evidence="3" id="KW-1185">Reference proteome</keyword>
<evidence type="ECO:0000259" key="1">
    <source>
        <dbReference type="PROSITE" id="PS50987"/>
    </source>
</evidence>
<reference evidence="2 3" key="1">
    <citation type="submission" date="2016-06" db="EMBL/GenBank/DDBJ databases">
        <title>Complete genome sequences of Bordetella bronchialis and Bordetella flabilis.</title>
        <authorList>
            <person name="LiPuma J.J."/>
            <person name="Spilker T."/>
        </authorList>
    </citation>
    <scope>NUCLEOTIDE SEQUENCE [LARGE SCALE GENOMIC DNA]</scope>
    <source>
        <strain evidence="2 3">AU10664</strain>
    </source>
</reference>
<gene>
    <name evidence="2" type="ORF">BAU07_01145</name>
</gene>
<dbReference type="KEGG" id="bfz:BAU07_01145"/>
<accession>A0A193G8X5</accession>
<dbReference type="Pfam" id="PF12840">
    <property type="entry name" value="HTH_20"/>
    <property type="match status" value="1"/>
</dbReference>